<organism evidence="2">
    <name type="scientific">Anguilla anguilla</name>
    <name type="common">European freshwater eel</name>
    <name type="synonym">Muraena anguilla</name>
    <dbReference type="NCBI Taxonomy" id="7936"/>
    <lineage>
        <taxon>Eukaryota</taxon>
        <taxon>Metazoa</taxon>
        <taxon>Chordata</taxon>
        <taxon>Craniata</taxon>
        <taxon>Vertebrata</taxon>
        <taxon>Euteleostomi</taxon>
        <taxon>Actinopterygii</taxon>
        <taxon>Neopterygii</taxon>
        <taxon>Teleostei</taxon>
        <taxon>Anguilliformes</taxon>
        <taxon>Anguillidae</taxon>
        <taxon>Anguilla</taxon>
    </lineage>
</organism>
<feature type="signal peptide" evidence="1">
    <location>
        <begin position="1"/>
        <end position="21"/>
    </location>
</feature>
<accession>A0A0E9SCQ3</accession>
<keyword evidence="1" id="KW-0732">Signal</keyword>
<proteinExistence type="predicted"/>
<feature type="chain" id="PRO_5002432096" evidence="1">
    <location>
        <begin position="22"/>
        <end position="57"/>
    </location>
</feature>
<evidence type="ECO:0000313" key="2">
    <source>
        <dbReference type="EMBL" id="JAH39022.1"/>
    </source>
</evidence>
<dbReference type="EMBL" id="GBXM01069555">
    <property type="protein sequence ID" value="JAH39022.1"/>
    <property type="molecule type" value="Transcribed_RNA"/>
</dbReference>
<sequence>MTTGAMAPFLISVLGLSGQSGHQTGKHCDVLQQLQGQGKCTSRGCVAFNLWPFHQNL</sequence>
<protein>
    <submittedName>
        <fullName evidence="2">Uncharacterized protein</fullName>
    </submittedName>
</protein>
<reference evidence="2" key="2">
    <citation type="journal article" date="2015" name="Fish Shellfish Immunol.">
        <title>Early steps in the European eel (Anguilla anguilla)-Vibrio vulnificus interaction in the gills: Role of the RtxA13 toxin.</title>
        <authorList>
            <person name="Callol A."/>
            <person name="Pajuelo D."/>
            <person name="Ebbesson L."/>
            <person name="Teles M."/>
            <person name="MacKenzie S."/>
            <person name="Amaro C."/>
        </authorList>
    </citation>
    <scope>NUCLEOTIDE SEQUENCE</scope>
</reference>
<name>A0A0E9SCQ3_ANGAN</name>
<dbReference type="AlphaFoldDB" id="A0A0E9SCQ3"/>
<reference evidence="2" key="1">
    <citation type="submission" date="2014-11" db="EMBL/GenBank/DDBJ databases">
        <authorList>
            <person name="Amaro Gonzalez C."/>
        </authorList>
    </citation>
    <scope>NUCLEOTIDE SEQUENCE</scope>
</reference>
<evidence type="ECO:0000256" key="1">
    <source>
        <dbReference type="SAM" id="SignalP"/>
    </source>
</evidence>